<feature type="region of interest" description="Disordered" evidence="11">
    <location>
        <begin position="451"/>
        <end position="472"/>
    </location>
</feature>
<keyword evidence="7 10" id="KW-0472">Membrane</keyword>
<gene>
    <name evidence="14" type="ORF">C2E21_2069</name>
</gene>
<dbReference type="GO" id="GO:0055085">
    <property type="term" value="P:transmembrane transport"/>
    <property type="evidence" value="ECO:0007669"/>
    <property type="project" value="InterPro"/>
</dbReference>
<dbReference type="Gene3D" id="2.40.330.10">
    <property type="entry name" value="DNA-binding pseudobarrel domain"/>
    <property type="match status" value="1"/>
</dbReference>
<dbReference type="InterPro" id="IPR015300">
    <property type="entry name" value="DNA-bd_pseudobarrel_sf"/>
</dbReference>
<dbReference type="AlphaFoldDB" id="A0A2P6TXX7"/>
<feature type="domain" description="TF-B3" evidence="13">
    <location>
        <begin position="771"/>
        <end position="837"/>
    </location>
</feature>
<reference evidence="14 15" key="1">
    <citation type="journal article" date="2018" name="Plant J.">
        <title>Genome sequences of Chlorella sorokiniana UTEX 1602 and Micractinium conductrix SAG 241.80: implications to maltose excretion by a green alga.</title>
        <authorList>
            <person name="Arriola M.B."/>
            <person name="Velmurugan N."/>
            <person name="Zhang Y."/>
            <person name="Plunkett M.H."/>
            <person name="Hondzo H."/>
            <person name="Barney B.M."/>
        </authorList>
    </citation>
    <scope>NUCLEOTIDE SEQUENCE [LARGE SCALE GENOMIC DNA]</scope>
    <source>
        <strain evidence="15">UTEX 1602</strain>
    </source>
</reference>
<evidence type="ECO:0000256" key="8">
    <source>
        <dbReference type="ARBA" id="ARBA00023163"/>
    </source>
</evidence>
<keyword evidence="4" id="KW-0677">Repeat</keyword>
<comment type="subcellular location">
    <subcellularLocation>
        <location evidence="1">Membrane</location>
        <topology evidence="1">Multi-pass membrane protein</topology>
    </subcellularLocation>
</comment>
<feature type="transmembrane region" description="Helical" evidence="12">
    <location>
        <begin position="134"/>
        <end position="155"/>
    </location>
</feature>
<feature type="repeat" description="Solcar" evidence="10">
    <location>
        <begin position="35"/>
        <end position="117"/>
    </location>
</feature>
<dbReference type="InterPro" id="IPR003340">
    <property type="entry name" value="B3_DNA-bd"/>
</dbReference>
<dbReference type="Pfam" id="PF00153">
    <property type="entry name" value="Mito_carr"/>
    <property type="match status" value="3"/>
</dbReference>
<evidence type="ECO:0000256" key="12">
    <source>
        <dbReference type="SAM" id="Phobius"/>
    </source>
</evidence>
<evidence type="ECO:0000256" key="1">
    <source>
        <dbReference type="ARBA" id="ARBA00004141"/>
    </source>
</evidence>
<dbReference type="CDD" id="cd10017">
    <property type="entry name" value="B3_DNA"/>
    <property type="match status" value="1"/>
</dbReference>
<keyword evidence="2" id="KW-0813">Transport</keyword>
<evidence type="ECO:0000256" key="5">
    <source>
        <dbReference type="ARBA" id="ARBA00023015"/>
    </source>
</evidence>
<dbReference type="PROSITE" id="PS50920">
    <property type="entry name" value="SOLCAR"/>
    <property type="match status" value="3"/>
</dbReference>
<evidence type="ECO:0000256" key="2">
    <source>
        <dbReference type="ARBA" id="ARBA00022448"/>
    </source>
</evidence>
<feature type="repeat" description="Solcar" evidence="10">
    <location>
        <begin position="224"/>
        <end position="307"/>
    </location>
</feature>
<evidence type="ECO:0000256" key="7">
    <source>
        <dbReference type="ARBA" id="ARBA00023136"/>
    </source>
</evidence>
<dbReference type="PANTHER" id="PTHR24089">
    <property type="entry name" value="SOLUTE CARRIER FAMILY 25"/>
    <property type="match status" value="1"/>
</dbReference>
<evidence type="ECO:0000256" key="11">
    <source>
        <dbReference type="SAM" id="MobiDB-lite"/>
    </source>
</evidence>
<evidence type="ECO:0000256" key="3">
    <source>
        <dbReference type="ARBA" id="ARBA00022692"/>
    </source>
</evidence>
<feature type="region of interest" description="Disordered" evidence="11">
    <location>
        <begin position="920"/>
        <end position="1011"/>
    </location>
</feature>
<dbReference type="PRINTS" id="PR00926">
    <property type="entry name" value="MITOCARRIER"/>
</dbReference>
<evidence type="ECO:0000313" key="14">
    <source>
        <dbReference type="EMBL" id="PRW58924.1"/>
    </source>
</evidence>
<dbReference type="InterPro" id="IPR023395">
    <property type="entry name" value="MCP_dom_sf"/>
</dbReference>
<keyword evidence="12" id="KW-1133">Transmembrane helix</keyword>
<keyword evidence="6" id="KW-0238">DNA-binding</keyword>
<keyword evidence="5" id="KW-0805">Transcription regulation</keyword>
<evidence type="ECO:0000256" key="9">
    <source>
        <dbReference type="ARBA" id="ARBA00023242"/>
    </source>
</evidence>
<organism evidence="14 15">
    <name type="scientific">Chlorella sorokiniana</name>
    <name type="common">Freshwater green alga</name>
    <dbReference type="NCBI Taxonomy" id="3076"/>
    <lineage>
        <taxon>Eukaryota</taxon>
        <taxon>Viridiplantae</taxon>
        <taxon>Chlorophyta</taxon>
        <taxon>core chlorophytes</taxon>
        <taxon>Trebouxiophyceae</taxon>
        <taxon>Chlorellales</taxon>
        <taxon>Chlorellaceae</taxon>
        <taxon>Chlorella clade</taxon>
        <taxon>Chlorella</taxon>
    </lineage>
</organism>
<keyword evidence="3 10" id="KW-0812">Transmembrane</keyword>
<evidence type="ECO:0000259" key="13">
    <source>
        <dbReference type="PROSITE" id="PS50863"/>
    </source>
</evidence>
<dbReference type="Proteomes" id="UP000239899">
    <property type="component" value="Unassembled WGS sequence"/>
</dbReference>
<feature type="compositionally biased region" description="Low complexity" evidence="11">
    <location>
        <begin position="982"/>
        <end position="994"/>
    </location>
</feature>
<keyword evidence="9" id="KW-0539">Nucleus</keyword>
<feature type="repeat" description="Solcar" evidence="10">
    <location>
        <begin position="132"/>
        <end position="214"/>
    </location>
</feature>
<keyword evidence="8" id="KW-0804">Transcription</keyword>
<dbReference type="GO" id="GO:0016020">
    <property type="term" value="C:membrane"/>
    <property type="evidence" value="ECO:0007669"/>
    <property type="project" value="UniProtKB-SubCell"/>
</dbReference>
<dbReference type="SUPFAM" id="SSF103506">
    <property type="entry name" value="Mitochondrial carrier"/>
    <property type="match status" value="1"/>
</dbReference>
<evidence type="ECO:0000256" key="4">
    <source>
        <dbReference type="ARBA" id="ARBA00022737"/>
    </source>
</evidence>
<feature type="compositionally biased region" description="Low complexity" evidence="11">
    <location>
        <begin position="921"/>
        <end position="959"/>
    </location>
</feature>
<evidence type="ECO:0000313" key="15">
    <source>
        <dbReference type="Proteomes" id="UP000239899"/>
    </source>
</evidence>
<evidence type="ECO:0000256" key="10">
    <source>
        <dbReference type="PROSITE-ProRule" id="PRU00282"/>
    </source>
</evidence>
<feature type="region of interest" description="Disordered" evidence="11">
    <location>
        <begin position="854"/>
        <end position="878"/>
    </location>
</feature>
<feature type="region of interest" description="Disordered" evidence="11">
    <location>
        <begin position="560"/>
        <end position="591"/>
    </location>
</feature>
<dbReference type="EMBL" id="LHPG02000004">
    <property type="protein sequence ID" value="PRW58924.1"/>
    <property type="molecule type" value="Genomic_DNA"/>
</dbReference>
<dbReference type="SUPFAM" id="SSF101936">
    <property type="entry name" value="DNA-binding pseudobarrel domain"/>
    <property type="match status" value="1"/>
</dbReference>
<keyword evidence="15" id="KW-1185">Reference proteome</keyword>
<sequence>MVVSCRGELQRAVEHEVHRVQRLEHRIQKRAAALPQGLQRLLAGAVAGAAGKTSTAPLETVKMQLVQSHSLGTLEAVQTIWRRGGLRGFFRGNTVDVLRTIPSRSIELSTYEYLKRVLRRWNRKHTDELHIPDAMVATLAGGLAGICALVAVYPLETIRTRQALGLKGNFVQAMAGVARTEGVPALYKGLDASVAGVLPYAAIRLASYDAMKGVWRRSTGRKDIDPQAAFLFGALAGVMSATATYPLEVMRRRMMAGAAHPHVVSLLREILYHEGPAALFNGVGLTLVKQAPTMAITFAAFEMAKQFLEFISGLLAQLLPQPQLQPSVPLMQLVPQQLDANLLLALLQLFIQAGGGAVQQQAAAAAGAFAPALPALAPQIPQLWQQPAPLPQAQPAALAAGGSSDRALEALRWLKQFEGASGLVPAAPAAATAAPDPTDCTVTTATASDRGVAGVPNSGSTVEGDGKRLGLPPLSGVAPPAKRQRGSAEQLIFGPAATAPTIHPARMLEDLNSMGVSAPAQPSTLAPHVPAQQLQLQAQAPQAQLLAPTLPQLQAMQAAIEQQLQQRPPSQQQQEQQVQQHEQQQEQQEQQQLGVVPPQLEPQMAAAAATLAAAMAGQHSSPAAGQALSGQVPLETLLAQANDSHHTLEVPALHVPPLPAASPTTAGVHANPAVRHSNQGYGVAVTAPEGLRRGDMVALHRQPQERVERQITNQTYILRLHVTTQMAQLLFPPRGELEAAHQAAVALDPPPPHASRLGGSSTYTQLFKQRLTIVDESDRAWPVQYEGFLSSGQRHYRLTSGWVGLMRAQQVGIGDTLVLERWTEDRWVIHLHIRRKASAATEASAASAAAAAAAPGNGQAASPQVASPAQQQPQAQAQQAQLQQDLLAQALAAVMQPSQPAAGTPRLVPAQPPVILKTEGMQASAQASMPPAAAGAQPQPQPQDESAEAEAPSAPSDQPTGPTGASESVESAEKQAGEELTGSETAAEAAPEPATGGGGPSAAPPEAQQEP</sequence>
<protein>
    <submittedName>
        <fullName evidence="14">Adenine nucleotide transporter chloroplastic mitochondrial</fullName>
    </submittedName>
</protein>
<dbReference type="PROSITE" id="PS50863">
    <property type="entry name" value="B3"/>
    <property type="match status" value="1"/>
</dbReference>
<dbReference type="InterPro" id="IPR018108">
    <property type="entry name" value="MCP_transmembrane"/>
</dbReference>
<dbReference type="Gene3D" id="1.50.40.10">
    <property type="entry name" value="Mitochondrial carrier domain"/>
    <property type="match status" value="1"/>
</dbReference>
<comment type="caution">
    <text evidence="14">The sequence shown here is derived from an EMBL/GenBank/DDBJ whole genome shotgun (WGS) entry which is preliminary data.</text>
</comment>
<dbReference type="InterPro" id="IPR002067">
    <property type="entry name" value="MCP"/>
</dbReference>
<feature type="compositionally biased region" description="Polar residues" evidence="11">
    <location>
        <begin position="960"/>
        <end position="969"/>
    </location>
</feature>
<accession>A0A2P6TXX7</accession>
<proteinExistence type="predicted"/>
<evidence type="ECO:0000256" key="6">
    <source>
        <dbReference type="ARBA" id="ARBA00023125"/>
    </source>
</evidence>
<feature type="transmembrane region" description="Helical" evidence="12">
    <location>
        <begin position="228"/>
        <end position="247"/>
    </location>
</feature>
<name>A0A2P6TXX7_CHLSO</name>
<dbReference type="GO" id="GO:0003677">
    <property type="term" value="F:DNA binding"/>
    <property type="evidence" value="ECO:0007669"/>
    <property type="project" value="UniProtKB-KW"/>
</dbReference>
<dbReference type="OrthoDB" id="270584at2759"/>